<sequence length="487" mass="49492">MSSRLRRGIGLAVLSSLVGTLCLAAPATAAPSPVANAFVVSADAIGGIVAVPPTPVSAYPPGGTTTLVGLNLGPFATAAVLTATTGGSTTTGDSNASATVANLGVNLGTIGSLALTGVNSTCNATPAGATGSGVIASGSVSVLGVPILNLPVSAAPNTVVGVPGIGTITLNEQTTAPDGTLSVNALHLVLLPALGAANVIVGHADCAGAAPMVPSLSINKSAVETSFTAGETIHYNYIVTNTGAQELSDIDVADSGPGDPTVTCPDAVLEPGAEETCTATYVATAADVTAGEITDTATVTATLPDDSTVTATSNEVTIPALGTPGSGSIRVVKHANRRTFSRVGQLIRYTFHVTNTGTSTLTNVDVTDSGPGNPTVTCPETTLAPGASEDCTAVYRVTRSDWVRGRITDRGTATATTPTDSTVTSTSRAVTIRADRGRPGHPGRPGHHHRHHRHHPRRHHPRRHHVIRHHVIRHHVIRHHRRLHGGR</sequence>
<dbReference type="InterPro" id="IPR047589">
    <property type="entry name" value="DUF11_rpt"/>
</dbReference>
<dbReference type="AlphaFoldDB" id="A0AA90KIY2"/>
<feature type="compositionally biased region" description="Basic residues" evidence="1">
    <location>
        <begin position="439"/>
        <end position="462"/>
    </location>
</feature>
<evidence type="ECO:0000259" key="3">
    <source>
        <dbReference type="Pfam" id="PF24346"/>
    </source>
</evidence>
<organism evidence="4">
    <name type="scientific">Streptantibioticus silvisoli</name>
    <dbReference type="NCBI Taxonomy" id="2705255"/>
    <lineage>
        <taxon>Bacteria</taxon>
        <taxon>Bacillati</taxon>
        <taxon>Actinomycetota</taxon>
        <taxon>Actinomycetes</taxon>
        <taxon>Kitasatosporales</taxon>
        <taxon>Streptomycetaceae</taxon>
        <taxon>Streptantibioticus</taxon>
    </lineage>
</organism>
<name>A0AA90KIY2_9ACTN</name>
<comment type="caution">
    <text evidence="4">The sequence shown here is derived from an EMBL/GenBank/DDBJ whole genome shotgun (WGS) entry which is preliminary data.</text>
</comment>
<feature type="chain" id="PRO_5041713288" evidence="2">
    <location>
        <begin position="30"/>
        <end position="487"/>
    </location>
</feature>
<feature type="domain" description="DUF7507" evidence="3">
    <location>
        <begin position="328"/>
        <end position="425"/>
    </location>
</feature>
<feature type="region of interest" description="Disordered" evidence="1">
    <location>
        <begin position="434"/>
        <end position="462"/>
    </location>
</feature>
<feature type="signal peptide" evidence="2">
    <location>
        <begin position="1"/>
        <end position="29"/>
    </location>
</feature>
<dbReference type="EMBL" id="JABXJJ020000053">
    <property type="protein sequence ID" value="MDI5973860.1"/>
    <property type="molecule type" value="Genomic_DNA"/>
</dbReference>
<reference evidence="4" key="1">
    <citation type="submission" date="2023-05" db="EMBL/GenBank/DDBJ databases">
        <title>Streptantibioticus silvisoli sp. nov., acidotolerant actinomycetes 1 from pine litter.</title>
        <authorList>
            <person name="Swiecimska M."/>
            <person name="Golinska P."/>
            <person name="Sangal V."/>
            <person name="Wachnowicz B."/>
            <person name="Goodfellow M."/>
        </authorList>
    </citation>
    <scope>NUCLEOTIDE SEQUENCE</scope>
    <source>
        <strain evidence="4">SL13</strain>
    </source>
</reference>
<dbReference type="Pfam" id="PF24346">
    <property type="entry name" value="DUF7507"/>
    <property type="match status" value="2"/>
</dbReference>
<dbReference type="InterPro" id="IPR055354">
    <property type="entry name" value="DUF7507"/>
</dbReference>
<dbReference type="NCBIfam" id="TIGR01451">
    <property type="entry name" value="B_ant_repeat"/>
    <property type="match status" value="1"/>
</dbReference>
<feature type="domain" description="DUF7507" evidence="3">
    <location>
        <begin position="214"/>
        <end position="311"/>
    </location>
</feature>
<accession>A0AA90KIY2</accession>
<protein>
    <submittedName>
        <fullName evidence="4">Choice-of-anchor P family protein</fullName>
    </submittedName>
</protein>
<keyword evidence="2" id="KW-0732">Signal</keyword>
<dbReference type="NCBIfam" id="NF040603">
    <property type="entry name" value="choice_anch_P"/>
    <property type="match status" value="1"/>
</dbReference>
<evidence type="ECO:0000313" key="4">
    <source>
        <dbReference type="EMBL" id="MDI5973860.1"/>
    </source>
</evidence>
<evidence type="ECO:0000256" key="2">
    <source>
        <dbReference type="SAM" id="SignalP"/>
    </source>
</evidence>
<gene>
    <name evidence="4" type="ORF">POF50_031730</name>
</gene>
<dbReference type="RefSeq" id="WP_271317183.1">
    <property type="nucleotide sequence ID" value="NZ_JABXJJ020000053.1"/>
</dbReference>
<proteinExistence type="predicted"/>
<evidence type="ECO:0000256" key="1">
    <source>
        <dbReference type="SAM" id="MobiDB-lite"/>
    </source>
</evidence>